<dbReference type="Proteomes" id="UP000296374">
    <property type="component" value="Chromosome"/>
</dbReference>
<name>A0A4P7HK87_9RHOB</name>
<evidence type="ECO:0000313" key="1">
    <source>
        <dbReference type="EMBL" id="QBX34579.1"/>
    </source>
</evidence>
<organism evidence="1 2">
    <name type="scientific">Paracoccus liaowanqingii</name>
    <dbReference type="NCBI Taxonomy" id="2560053"/>
    <lineage>
        <taxon>Bacteria</taxon>
        <taxon>Pseudomonadati</taxon>
        <taxon>Pseudomonadota</taxon>
        <taxon>Alphaproteobacteria</taxon>
        <taxon>Rhodobacterales</taxon>
        <taxon>Paracoccaceae</taxon>
        <taxon>Paracoccus</taxon>
    </lineage>
</organism>
<dbReference type="KEGG" id="plia:E4191_07545"/>
<dbReference type="EMBL" id="CP038439">
    <property type="protein sequence ID" value="QBX34579.1"/>
    <property type="molecule type" value="Genomic_DNA"/>
</dbReference>
<protein>
    <recommendedName>
        <fullName evidence="3">LamG domain-containing protein</fullName>
    </recommendedName>
</protein>
<proteinExistence type="predicted"/>
<evidence type="ECO:0008006" key="3">
    <source>
        <dbReference type="Google" id="ProtNLM"/>
    </source>
</evidence>
<gene>
    <name evidence="1" type="ORF">E4191_07545</name>
</gene>
<dbReference type="RefSeq" id="WP_135312868.1">
    <property type="nucleotide sequence ID" value="NZ_CP038439.1"/>
</dbReference>
<sequence>MRIMVPGIDASQSGLGRATPTVRGMPADDLAALYLFESGQEGEIVTTFLDSSGNDRHGALHGAYAGGVKRPWGLEITGPHGMVIATGVPITATTTILLAIESLVPGGQPALYQSFYSPSTNNLLTDPTAATFGAVSPMINFDGSVASGNFALFEGVTGLPTLGTARLPITGGPSNNQPTSLALKIDAPANTLELLAQRGTPRVVTRAGVGAHYGDGEGNAMLGMWWHGGARPSVTPVARLFGAAIYHRVLDGAELQMAMAALRRPAENAGIVFAL</sequence>
<evidence type="ECO:0000313" key="2">
    <source>
        <dbReference type="Proteomes" id="UP000296374"/>
    </source>
</evidence>
<accession>A0A4P7HK87</accession>
<reference evidence="2" key="1">
    <citation type="submission" date="2019-03" db="EMBL/GenBank/DDBJ databases">
        <authorList>
            <person name="Li J."/>
        </authorList>
    </citation>
    <scope>NUCLEOTIDE SEQUENCE [LARGE SCALE GENOMIC DNA]</scope>
    <source>
        <strain evidence="2">2251</strain>
    </source>
</reference>
<dbReference type="AlphaFoldDB" id="A0A4P7HK87"/>